<gene>
    <name evidence="7" type="ORF">S01H1_04052</name>
</gene>
<evidence type="ECO:0000256" key="6">
    <source>
        <dbReference type="SAM" id="Phobius"/>
    </source>
</evidence>
<keyword evidence="2" id="KW-1003">Cell membrane</keyword>
<evidence type="ECO:0000256" key="4">
    <source>
        <dbReference type="ARBA" id="ARBA00022989"/>
    </source>
</evidence>
<name>X0T1Q0_9ZZZZ</name>
<feature type="transmembrane region" description="Helical" evidence="6">
    <location>
        <begin position="141"/>
        <end position="167"/>
    </location>
</feature>
<feature type="transmembrane region" description="Helical" evidence="6">
    <location>
        <begin position="30"/>
        <end position="53"/>
    </location>
</feature>
<evidence type="ECO:0000256" key="1">
    <source>
        <dbReference type="ARBA" id="ARBA00004651"/>
    </source>
</evidence>
<keyword evidence="4 6" id="KW-1133">Transmembrane helix</keyword>
<dbReference type="InterPro" id="IPR017039">
    <property type="entry name" value="Virul_fac_BrkB"/>
</dbReference>
<accession>X0T1Q0</accession>
<protein>
    <submittedName>
        <fullName evidence="7">Uncharacterized protein</fullName>
    </submittedName>
</protein>
<feature type="transmembrane region" description="Helical" evidence="6">
    <location>
        <begin position="212"/>
        <end position="232"/>
    </location>
</feature>
<feature type="transmembrane region" description="Helical" evidence="6">
    <location>
        <begin position="94"/>
        <end position="120"/>
    </location>
</feature>
<evidence type="ECO:0000313" key="7">
    <source>
        <dbReference type="EMBL" id="GAF82092.1"/>
    </source>
</evidence>
<proteinExistence type="predicted"/>
<organism evidence="7">
    <name type="scientific">marine sediment metagenome</name>
    <dbReference type="NCBI Taxonomy" id="412755"/>
    <lineage>
        <taxon>unclassified sequences</taxon>
        <taxon>metagenomes</taxon>
        <taxon>ecological metagenomes</taxon>
    </lineage>
</organism>
<sequence length="285" mass="31295">MKTRPSLKEFIQELYRIWATERPGQLAAALAYYGMFAFAPVIFIMFWVAGLFLDQISAVDQFFARVEALFGPEVTTFIQDSVEAIGQSTSESSLIATLISVGALLLAASGLFYQLLFALNKIWDVPVPERGQTGGLIRQRLFSFLMVIGVGLLFVVATLLNVVITWFGSLFELSPSMPVLNILAFLGLATLAFALIYKILPEAHIRWRDVWIGALVTAILVAVALFLFGAYLNRGNIGNAFEAAGAFAVLLIGIYTIAQVFLFGAMFTRVYSEAYGSRSVERASD</sequence>
<dbReference type="AlphaFoldDB" id="X0T1Q0"/>
<dbReference type="EMBL" id="BARS01002160">
    <property type="protein sequence ID" value="GAF82092.1"/>
    <property type="molecule type" value="Genomic_DNA"/>
</dbReference>
<keyword evidence="3 6" id="KW-0812">Transmembrane</keyword>
<dbReference type="PANTHER" id="PTHR30213:SF1">
    <property type="entry name" value="INNER MEMBRANE PROTEIN YHJD"/>
    <property type="match status" value="1"/>
</dbReference>
<dbReference type="GO" id="GO:0005886">
    <property type="term" value="C:plasma membrane"/>
    <property type="evidence" value="ECO:0007669"/>
    <property type="project" value="UniProtKB-SubCell"/>
</dbReference>
<feature type="transmembrane region" description="Helical" evidence="6">
    <location>
        <begin position="244"/>
        <end position="268"/>
    </location>
</feature>
<evidence type="ECO:0000256" key="5">
    <source>
        <dbReference type="ARBA" id="ARBA00023136"/>
    </source>
</evidence>
<comment type="caution">
    <text evidence="7">The sequence shown here is derived from an EMBL/GenBank/DDBJ whole genome shotgun (WGS) entry which is preliminary data.</text>
</comment>
<dbReference type="PANTHER" id="PTHR30213">
    <property type="entry name" value="INNER MEMBRANE PROTEIN YHJD"/>
    <property type="match status" value="1"/>
</dbReference>
<reference evidence="7" key="1">
    <citation type="journal article" date="2014" name="Front. Microbiol.">
        <title>High frequency of phylogenetically diverse reductive dehalogenase-homologous genes in deep subseafloor sedimentary metagenomes.</title>
        <authorList>
            <person name="Kawai M."/>
            <person name="Futagami T."/>
            <person name="Toyoda A."/>
            <person name="Takaki Y."/>
            <person name="Nishi S."/>
            <person name="Hori S."/>
            <person name="Arai W."/>
            <person name="Tsubouchi T."/>
            <person name="Morono Y."/>
            <person name="Uchiyama I."/>
            <person name="Ito T."/>
            <person name="Fujiyama A."/>
            <person name="Inagaki F."/>
            <person name="Takami H."/>
        </authorList>
    </citation>
    <scope>NUCLEOTIDE SEQUENCE</scope>
    <source>
        <strain evidence="7">Expedition CK06-06</strain>
    </source>
</reference>
<feature type="transmembrane region" description="Helical" evidence="6">
    <location>
        <begin position="179"/>
        <end position="200"/>
    </location>
</feature>
<dbReference type="Pfam" id="PF03631">
    <property type="entry name" value="Virul_fac_BrkB"/>
    <property type="match status" value="1"/>
</dbReference>
<comment type="subcellular location">
    <subcellularLocation>
        <location evidence="1">Cell membrane</location>
        <topology evidence="1">Multi-pass membrane protein</topology>
    </subcellularLocation>
</comment>
<evidence type="ECO:0000256" key="3">
    <source>
        <dbReference type="ARBA" id="ARBA00022692"/>
    </source>
</evidence>
<dbReference type="PIRSF" id="PIRSF035875">
    <property type="entry name" value="RNase_BN"/>
    <property type="match status" value="1"/>
</dbReference>
<keyword evidence="5 6" id="KW-0472">Membrane</keyword>
<evidence type="ECO:0000256" key="2">
    <source>
        <dbReference type="ARBA" id="ARBA00022475"/>
    </source>
</evidence>